<feature type="domain" description="Thiamine phosphate synthase/TenI" evidence="12">
    <location>
        <begin position="10"/>
        <end position="194"/>
    </location>
</feature>
<dbReference type="NCBIfam" id="TIGR00693">
    <property type="entry name" value="thiE"/>
    <property type="match status" value="1"/>
</dbReference>
<dbReference type="AlphaFoldDB" id="A0A2N9K9R4"/>
<feature type="binding site" evidence="9">
    <location>
        <begin position="40"/>
        <end position="44"/>
    </location>
    <ligand>
        <name>4-amino-2-methyl-5-(diphosphooxymethyl)pyrimidine</name>
        <dbReference type="ChEBI" id="CHEBI:57841"/>
    </ligand>
</feature>
<dbReference type="KEGG" id="lsu:A6B45_02355"/>
<dbReference type="EC" id="2.5.1.3" evidence="9"/>
<evidence type="ECO:0000256" key="1">
    <source>
        <dbReference type="ARBA" id="ARBA00005165"/>
    </source>
</evidence>
<feature type="binding site" evidence="9">
    <location>
        <position position="171"/>
    </location>
    <ligand>
        <name>2-[(2R,5Z)-2-carboxy-4-methylthiazol-5(2H)-ylidene]ethyl phosphate</name>
        <dbReference type="ChEBI" id="CHEBI:62899"/>
    </ligand>
</feature>
<dbReference type="CDD" id="cd00564">
    <property type="entry name" value="TMP_TenI"/>
    <property type="match status" value="1"/>
</dbReference>
<evidence type="ECO:0000256" key="8">
    <source>
        <dbReference type="ARBA" id="ARBA00047883"/>
    </source>
</evidence>
<comment type="catalytic activity">
    <reaction evidence="7 9 10">
        <text>2-(2-carboxy-4-methylthiazol-5-yl)ethyl phosphate + 4-amino-2-methyl-5-(diphosphooxymethyl)pyrimidine + 2 H(+) = thiamine phosphate + CO2 + diphosphate</text>
        <dbReference type="Rhea" id="RHEA:47848"/>
        <dbReference type="ChEBI" id="CHEBI:15378"/>
        <dbReference type="ChEBI" id="CHEBI:16526"/>
        <dbReference type="ChEBI" id="CHEBI:33019"/>
        <dbReference type="ChEBI" id="CHEBI:37575"/>
        <dbReference type="ChEBI" id="CHEBI:57841"/>
        <dbReference type="ChEBI" id="CHEBI:62890"/>
        <dbReference type="EC" id="2.5.1.3"/>
    </reaction>
</comment>
<keyword evidence="2 9" id="KW-0808">Transferase</keyword>
<name>A0A2N9K9R4_9LACO</name>
<comment type="cofactor">
    <cofactor evidence="9">
        <name>Mg(2+)</name>
        <dbReference type="ChEBI" id="CHEBI:18420"/>
    </cofactor>
    <text evidence="9">Binds 1 Mg(2+) ion per subunit.</text>
</comment>
<dbReference type="Gene3D" id="3.20.20.70">
    <property type="entry name" value="Aldolase class I"/>
    <property type="match status" value="1"/>
</dbReference>
<dbReference type="SUPFAM" id="SSF51391">
    <property type="entry name" value="Thiamin phosphate synthase"/>
    <property type="match status" value="1"/>
</dbReference>
<feature type="binding site" evidence="9">
    <location>
        <begin position="140"/>
        <end position="142"/>
    </location>
    <ligand>
        <name>2-[(2R,5Z)-2-carboxy-4-methylthiazol-5(2H)-ylidene]ethyl phosphate</name>
        <dbReference type="ChEBI" id="CHEBI:62899"/>
    </ligand>
</feature>
<dbReference type="GO" id="GO:0004789">
    <property type="term" value="F:thiamine-phosphate diphosphorylase activity"/>
    <property type="evidence" value="ECO:0007669"/>
    <property type="project" value="UniProtKB-UniRule"/>
</dbReference>
<comment type="catalytic activity">
    <reaction evidence="8 9 10">
        <text>2-[(2R,5Z)-2-carboxy-4-methylthiazol-5(2H)-ylidene]ethyl phosphate + 4-amino-2-methyl-5-(diphosphooxymethyl)pyrimidine + 2 H(+) = thiamine phosphate + CO2 + diphosphate</text>
        <dbReference type="Rhea" id="RHEA:47844"/>
        <dbReference type="ChEBI" id="CHEBI:15378"/>
        <dbReference type="ChEBI" id="CHEBI:16526"/>
        <dbReference type="ChEBI" id="CHEBI:33019"/>
        <dbReference type="ChEBI" id="CHEBI:37575"/>
        <dbReference type="ChEBI" id="CHEBI:57841"/>
        <dbReference type="ChEBI" id="CHEBI:62899"/>
        <dbReference type="EC" id="2.5.1.3"/>
    </reaction>
</comment>
<evidence type="ECO:0000256" key="11">
    <source>
        <dbReference type="RuleBase" id="RU004253"/>
    </source>
</evidence>
<reference evidence="13 16" key="2">
    <citation type="submission" date="2018-02" db="EMBL/GenBank/DDBJ databases">
        <authorList>
            <person name="Rodrigo-Torres L."/>
            <person name="Arahal R. D."/>
            <person name="Lucena T."/>
        </authorList>
    </citation>
    <scope>NUCLEOTIDE SEQUENCE [LARGE SCALE GENOMIC DNA]</scope>
    <source>
        <strain evidence="13 16">CECT 8486</strain>
    </source>
</reference>
<evidence type="ECO:0000256" key="7">
    <source>
        <dbReference type="ARBA" id="ARBA00047851"/>
    </source>
</evidence>
<evidence type="ECO:0000313" key="13">
    <source>
        <dbReference type="EMBL" id="SPD92044.1"/>
    </source>
</evidence>
<dbReference type="PANTHER" id="PTHR20857:SF15">
    <property type="entry name" value="THIAMINE-PHOSPHATE SYNTHASE"/>
    <property type="match status" value="1"/>
</dbReference>
<dbReference type="EMBL" id="OKQR01000001">
    <property type="protein sequence ID" value="SPD92044.1"/>
    <property type="molecule type" value="Genomic_DNA"/>
</dbReference>
<accession>A0A2N9K9R4</accession>
<evidence type="ECO:0000256" key="4">
    <source>
        <dbReference type="ARBA" id="ARBA00022842"/>
    </source>
</evidence>
<proteinExistence type="inferred from homology"/>
<dbReference type="GO" id="GO:0009229">
    <property type="term" value="P:thiamine diphosphate biosynthetic process"/>
    <property type="evidence" value="ECO:0007669"/>
    <property type="project" value="UniProtKB-UniRule"/>
</dbReference>
<comment type="similarity">
    <text evidence="9 10">Belongs to the thiamine-phosphate synthase family.</text>
</comment>
<dbReference type="GeneID" id="99673614"/>
<feature type="binding site" evidence="9">
    <location>
        <position position="143"/>
    </location>
    <ligand>
        <name>4-amino-2-methyl-5-(diphosphooxymethyl)pyrimidine</name>
        <dbReference type="ChEBI" id="CHEBI:57841"/>
    </ligand>
</feature>
<evidence type="ECO:0000313" key="15">
    <source>
        <dbReference type="Proteomes" id="UP000237923"/>
    </source>
</evidence>
<dbReference type="PANTHER" id="PTHR20857">
    <property type="entry name" value="THIAMINE-PHOSPHATE PYROPHOSPHORYLASE"/>
    <property type="match status" value="1"/>
</dbReference>
<evidence type="ECO:0000256" key="9">
    <source>
        <dbReference type="HAMAP-Rule" id="MF_00097"/>
    </source>
</evidence>
<evidence type="ECO:0000313" key="16">
    <source>
        <dbReference type="Proteomes" id="UP000239237"/>
    </source>
</evidence>
<dbReference type="HAMAP" id="MF_00097">
    <property type="entry name" value="TMP_synthase"/>
    <property type="match status" value="1"/>
</dbReference>
<dbReference type="FunFam" id="3.20.20.70:FF:000096">
    <property type="entry name" value="Thiamine-phosphate synthase"/>
    <property type="match status" value="1"/>
</dbReference>
<gene>
    <name evidence="9 14" type="primary">thiE</name>
    <name evidence="13" type="ORF">LES8486_01044</name>
    <name evidence="14" type="ORF">LES9216_01191</name>
</gene>
<feature type="binding site" evidence="9">
    <location>
        <position position="76"/>
    </location>
    <ligand>
        <name>Mg(2+)</name>
        <dbReference type="ChEBI" id="CHEBI:18420"/>
    </ligand>
</feature>
<dbReference type="GO" id="GO:0000287">
    <property type="term" value="F:magnesium ion binding"/>
    <property type="evidence" value="ECO:0007669"/>
    <property type="project" value="UniProtKB-UniRule"/>
</dbReference>
<dbReference type="EMBL" id="OKQU01000001">
    <property type="protein sequence ID" value="SPE07323.1"/>
    <property type="molecule type" value="Genomic_DNA"/>
</dbReference>
<keyword evidence="16" id="KW-1185">Reference proteome</keyword>
<evidence type="ECO:0000256" key="2">
    <source>
        <dbReference type="ARBA" id="ARBA00022679"/>
    </source>
</evidence>
<evidence type="ECO:0000256" key="10">
    <source>
        <dbReference type="RuleBase" id="RU003826"/>
    </source>
</evidence>
<comment type="pathway">
    <text evidence="1 9 11">Cofactor biosynthesis; thiamine diphosphate biosynthesis; thiamine phosphate from 4-amino-2-methyl-5-diphosphomethylpyrimidine and 4-methyl-5-(2-phosphoethyl)-thiazole: step 1/1.</text>
</comment>
<dbReference type="InterPro" id="IPR036206">
    <property type="entry name" value="ThiamineP_synth_sf"/>
</dbReference>
<protein>
    <recommendedName>
        <fullName evidence="9">Thiamine-phosphate synthase</fullName>
        <shortName evidence="9">TP synthase</shortName>
        <shortName evidence="9">TPS</shortName>
        <ecNumber evidence="9">2.5.1.3</ecNumber>
    </recommendedName>
    <alternativeName>
        <fullName evidence="9">Thiamine-phosphate pyrophosphorylase</fullName>
        <shortName evidence="9">TMP pyrophosphorylase</shortName>
        <shortName evidence="9">TMP-PPase</shortName>
    </alternativeName>
</protein>
<dbReference type="Pfam" id="PF02581">
    <property type="entry name" value="TMP-TENI"/>
    <property type="match status" value="1"/>
</dbReference>
<evidence type="ECO:0000313" key="14">
    <source>
        <dbReference type="EMBL" id="SPE07323.1"/>
    </source>
</evidence>
<evidence type="ECO:0000256" key="5">
    <source>
        <dbReference type="ARBA" id="ARBA00022977"/>
    </source>
</evidence>
<dbReference type="RefSeq" id="WP_072613178.1">
    <property type="nucleotide sequence ID" value="NZ_AP017935.1"/>
</dbReference>
<dbReference type="InterPro" id="IPR034291">
    <property type="entry name" value="TMP_synthase"/>
</dbReference>
<evidence type="ECO:0000259" key="12">
    <source>
        <dbReference type="Pfam" id="PF02581"/>
    </source>
</evidence>
<feature type="binding site" evidence="9">
    <location>
        <position position="75"/>
    </location>
    <ligand>
        <name>4-amino-2-methyl-5-(diphosphooxymethyl)pyrimidine</name>
        <dbReference type="ChEBI" id="CHEBI:57841"/>
    </ligand>
</feature>
<sequence>MFDSSILVNYFVLGTQDTNGERHFFEVLEEALQSKISVFQYREKGQLALSGSEKLRVAKKVRQLTADYHVPLIIDDDIQLAHEIGAEGVHFGQKDGDIINNIQLAGSLAVGVSVSNDSQYKRIENIEGIDYIGIGPVFPTVSKSDANPEIGLEGLQYLTSKSKWPSVAIGGISEINLPSVLSTGVNGAAVISMISQSANISATLKYWRSLLL</sequence>
<feature type="binding site" evidence="9">
    <location>
        <position position="113"/>
    </location>
    <ligand>
        <name>4-amino-2-methyl-5-(diphosphooxymethyl)pyrimidine</name>
        <dbReference type="ChEBI" id="CHEBI:57841"/>
    </ligand>
</feature>
<dbReference type="InterPro" id="IPR013785">
    <property type="entry name" value="Aldolase_TIM"/>
</dbReference>
<evidence type="ECO:0000256" key="6">
    <source>
        <dbReference type="ARBA" id="ARBA00047334"/>
    </source>
</evidence>
<feature type="binding site" evidence="9">
    <location>
        <position position="95"/>
    </location>
    <ligand>
        <name>Mg(2+)</name>
        <dbReference type="ChEBI" id="CHEBI:18420"/>
    </ligand>
</feature>
<dbReference type="InterPro" id="IPR022998">
    <property type="entry name" value="ThiamineP_synth_TenI"/>
</dbReference>
<comment type="function">
    <text evidence="9">Condenses 4-methyl-5-(beta-hydroxyethyl)thiazole monophosphate (THZ-P) and 2-methyl-4-amino-5-hydroxymethyl pyrimidine pyrophosphate (HMP-PP) to form thiamine monophosphate (TMP).</text>
</comment>
<keyword evidence="3 9" id="KW-0479">Metal-binding</keyword>
<keyword evidence="4 9" id="KW-0460">Magnesium</keyword>
<reference evidence="14 15" key="1">
    <citation type="submission" date="2018-02" db="EMBL/GenBank/DDBJ databases">
        <authorList>
            <person name="Cohen D.B."/>
            <person name="Kent A.D."/>
        </authorList>
    </citation>
    <scope>NUCLEOTIDE SEQUENCE [LARGE SCALE GENOMIC DNA]</scope>
    <source>
        <strain evidence="14 15">CECT 9216</strain>
    </source>
</reference>
<evidence type="ECO:0000256" key="3">
    <source>
        <dbReference type="ARBA" id="ARBA00022723"/>
    </source>
</evidence>
<dbReference type="GO" id="GO:0009228">
    <property type="term" value="P:thiamine biosynthetic process"/>
    <property type="evidence" value="ECO:0007669"/>
    <property type="project" value="UniProtKB-KW"/>
</dbReference>
<keyword evidence="5 9" id="KW-0784">Thiamine biosynthesis</keyword>
<comment type="catalytic activity">
    <reaction evidence="6 9 10">
        <text>4-methyl-5-(2-phosphooxyethyl)-thiazole + 4-amino-2-methyl-5-(diphosphooxymethyl)pyrimidine + H(+) = thiamine phosphate + diphosphate</text>
        <dbReference type="Rhea" id="RHEA:22328"/>
        <dbReference type="ChEBI" id="CHEBI:15378"/>
        <dbReference type="ChEBI" id="CHEBI:33019"/>
        <dbReference type="ChEBI" id="CHEBI:37575"/>
        <dbReference type="ChEBI" id="CHEBI:57841"/>
        <dbReference type="ChEBI" id="CHEBI:58296"/>
        <dbReference type="EC" id="2.5.1.3"/>
    </reaction>
</comment>
<dbReference type="Proteomes" id="UP000239237">
    <property type="component" value="Unassembled WGS sequence"/>
</dbReference>
<organism evidence="14 15">
    <name type="scientific">Leuconostoc suionicum</name>
    <dbReference type="NCBI Taxonomy" id="1511761"/>
    <lineage>
        <taxon>Bacteria</taxon>
        <taxon>Bacillati</taxon>
        <taxon>Bacillota</taxon>
        <taxon>Bacilli</taxon>
        <taxon>Lactobacillales</taxon>
        <taxon>Lactobacillaceae</taxon>
        <taxon>Leuconostoc</taxon>
    </lineage>
</organism>
<dbReference type="UniPathway" id="UPA00060">
    <property type="reaction ID" value="UER00141"/>
</dbReference>
<dbReference type="Proteomes" id="UP000237923">
    <property type="component" value="Unassembled WGS sequence"/>
</dbReference>
<dbReference type="GO" id="GO:0005737">
    <property type="term" value="C:cytoplasm"/>
    <property type="evidence" value="ECO:0007669"/>
    <property type="project" value="TreeGrafter"/>
</dbReference>
<feature type="binding site" evidence="9">
    <location>
        <begin position="191"/>
        <end position="192"/>
    </location>
    <ligand>
        <name>2-[(2R,5Z)-2-carboxy-4-methylthiazol-5(2H)-ylidene]ethyl phosphate</name>
        <dbReference type="ChEBI" id="CHEBI:62899"/>
    </ligand>
</feature>